<dbReference type="CDD" id="cd03220">
    <property type="entry name" value="ABC_KpsT_Wzt"/>
    <property type="match status" value="1"/>
</dbReference>
<evidence type="ECO:0000256" key="1">
    <source>
        <dbReference type="ARBA" id="ARBA00005417"/>
    </source>
</evidence>
<sequence length="385" mass="43344">MKSILDIEHISKLFLISHQGLPYLSLRERLTGLFRGREKQEPFWALQDVSFSVAPGESLGIIGKNGAGKSTLLKILSRITPPTSGRIVSRGRIASLLEVGTGFHQELTGRENIFMNGSILGMRRSEITASFDQIVDFSGVENFLDTPIKHYSSGMQLRLAFAVAAHLEPEILIVDEVLAVGDAEFQKKCLKKMEDVAGQGRTILFVSHNMDAVTALCKKGVFLKQGQVEGYGDIHEIVRSYHDETHHNSMTLEKGSVRSVEIQQQGETLVLTVCYQHDAVIDYPNLGFSIRDMFGHPLAGTNPMKSQVNMRPYKPSREGRIEVTISSPKFMEGTYQLYVWFGDSRRNFFETKDPILFQITKMSPEQGRNAKFDGYIIPECQWNFF</sequence>
<dbReference type="Pfam" id="PF00005">
    <property type="entry name" value="ABC_tran"/>
    <property type="match status" value="1"/>
</dbReference>
<dbReference type="PROSITE" id="PS50893">
    <property type="entry name" value="ABC_TRANSPORTER_2"/>
    <property type="match status" value="1"/>
</dbReference>
<keyword evidence="2" id="KW-0813">Transport</keyword>
<evidence type="ECO:0000256" key="3">
    <source>
        <dbReference type="ARBA" id="ARBA00022741"/>
    </source>
</evidence>
<name>A0AAP2DXU6_9BACT</name>
<reference evidence="6 7" key="1">
    <citation type="submission" date="2021-05" db="EMBL/GenBank/DDBJ databases">
        <title>A Polyphasic approach of four new species of the genus Ohtaekwangia: Ohtaekwangia histidinii sp. nov., Ohtaekwangia cretensis sp. nov., Ohtaekwangia indiensis sp. nov., Ohtaekwangia reichenbachii sp. nov. from diverse environment.</title>
        <authorList>
            <person name="Octaviana S."/>
        </authorList>
    </citation>
    <scope>NUCLEOTIDE SEQUENCE [LARGE SCALE GENOMIC DNA]</scope>
    <source>
        <strain evidence="6 7">PWU5</strain>
    </source>
</reference>
<dbReference type="Gene3D" id="3.40.50.300">
    <property type="entry name" value="P-loop containing nucleotide triphosphate hydrolases"/>
    <property type="match status" value="1"/>
</dbReference>
<dbReference type="Pfam" id="PF14524">
    <property type="entry name" value="Wzt_C"/>
    <property type="match status" value="1"/>
</dbReference>
<keyword evidence="4 6" id="KW-0067">ATP-binding</keyword>
<dbReference type="InterPro" id="IPR015860">
    <property type="entry name" value="ABC_transpr_TagH-like"/>
</dbReference>
<evidence type="ECO:0000256" key="2">
    <source>
        <dbReference type="ARBA" id="ARBA00022448"/>
    </source>
</evidence>
<dbReference type="InterPro" id="IPR050683">
    <property type="entry name" value="Bact_Polysacc_Export_ATP-bd"/>
</dbReference>
<dbReference type="SUPFAM" id="SSF52540">
    <property type="entry name" value="P-loop containing nucleoside triphosphate hydrolases"/>
    <property type="match status" value="1"/>
</dbReference>
<evidence type="ECO:0000259" key="5">
    <source>
        <dbReference type="PROSITE" id="PS50893"/>
    </source>
</evidence>
<keyword evidence="3" id="KW-0547">Nucleotide-binding</keyword>
<dbReference type="SMART" id="SM00382">
    <property type="entry name" value="AAA"/>
    <property type="match status" value="1"/>
</dbReference>
<protein>
    <submittedName>
        <fullName evidence="6">ABC transporter ATP-binding protein</fullName>
    </submittedName>
</protein>
<gene>
    <name evidence="6" type="ORF">KK062_07530</name>
</gene>
<comment type="similarity">
    <text evidence="1">Belongs to the ABC transporter superfamily.</text>
</comment>
<evidence type="ECO:0000313" key="6">
    <source>
        <dbReference type="EMBL" id="MBT1708067.1"/>
    </source>
</evidence>
<dbReference type="GO" id="GO:0016020">
    <property type="term" value="C:membrane"/>
    <property type="evidence" value="ECO:0007669"/>
    <property type="project" value="InterPro"/>
</dbReference>
<dbReference type="Proteomes" id="UP001319080">
    <property type="component" value="Unassembled WGS sequence"/>
</dbReference>
<evidence type="ECO:0000313" key="7">
    <source>
        <dbReference type="Proteomes" id="UP001319080"/>
    </source>
</evidence>
<dbReference type="InterPro" id="IPR003593">
    <property type="entry name" value="AAA+_ATPase"/>
</dbReference>
<dbReference type="InterPro" id="IPR027417">
    <property type="entry name" value="P-loop_NTPase"/>
</dbReference>
<dbReference type="PANTHER" id="PTHR46743:SF2">
    <property type="entry name" value="TEICHOIC ACIDS EXPORT ATP-BINDING PROTEIN TAGH"/>
    <property type="match status" value="1"/>
</dbReference>
<dbReference type="EMBL" id="JAHESE010000005">
    <property type="protein sequence ID" value="MBT1708067.1"/>
    <property type="molecule type" value="Genomic_DNA"/>
</dbReference>
<dbReference type="PANTHER" id="PTHR46743">
    <property type="entry name" value="TEICHOIC ACIDS EXPORT ATP-BINDING PROTEIN TAGH"/>
    <property type="match status" value="1"/>
</dbReference>
<dbReference type="InterPro" id="IPR003439">
    <property type="entry name" value="ABC_transporter-like_ATP-bd"/>
</dbReference>
<dbReference type="GO" id="GO:0140359">
    <property type="term" value="F:ABC-type transporter activity"/>
    <property type="evidence" value="ECO:0007669"/>
    <property type="project" value="InterPro"/>
</dbReference>
<accession>A0AAP2DXU6</accession>
<dbReference type="InterPro" id="IPR029439">
    <property type="entry name" value="Wzt_C"/>
</dbReference>
<comment type="caution">
    <text evidence="6">The sequence shown here is derived from an EMBL/GenBank/DDBJ whole genome shotgun (WGS) entry which is preliminary data.</text>
</comment>
<evidence type="ECO:0000256" key="4">
    <source>
        <dbReference type="ARBA" id="ARBA00022840"/>
    </source>
</evidence>
<keyword evidence="7" id="KW-1185">Reference proteome</keyword>
<proteinExistence type="inferred from homology"/>
<organism evidence="6 7">
    <name type="scientific">Dawidia cretensis</name>
    <dbReference type="NCBI Taxonomy" id="2782350"/>
    <lineage>
        <taxon>Bacteria</taxon>
        <taxon>Pseudomonadati</taxon>
        <taxon>Bacteroidota</taxon>
        <taxon>Cytophagia</taxon>
        <taxon>Cytophagales</taxon>
        <taxon>Chryseotaleaceae</taxon>
        <taxon>Dawidia</taxon>
    </lineage>
</organism>
<dbReference type="GO" id="GO:0005524">
    <property type="term" value="F:ATP binding"/>
    <property type="evidence" value="ECO:0007669"/>
    <property type="project" value="UniProtKB-KW"/>
</dbReference>
<dbReference type="Gene3D" id="2.70.50.60">
    <property type="entry name" value="abc- transporter (atp binding component) like domain"/>
    <property type="match status" value="1"/>
</dbReference>
<dbReference type="CDD" id="cd10147">
    <property type="entry name" value="Wzt_C-like"/>
    <property type="match status" value="1"/>
</dbReference>
<feature type="domain" description="ABC transporter" evidence="5">
    <location>
        <begin position="28"/>
        <end position="250"/>
    </location>
</feature>
<dbReference type="GO" id="GO:0016887">
    <property type="term" value="F:ATP hydrolysis activity"/>
    <property type="evidence" value="ECO:0007669"/>
    <property type="project" value="InterPro"/>
</dbReference>
<dbReference type="AlphaFoldDB" id="A0AAP2DXU6"/>